<proteinExistence type="predicted"/>
<dbReference type="OrthoDB" id="3783022at2"/>
<dbReference type="Proteomes" id="UP000179627">
    <property type="component" value="Unassembled WGS sequence"/>
</dbReference>
<sequence>MTGSDTIPTGRRAAAGDPAGIRIRIEATDLPGRDLPRHRGIQVGVQRRNSQQDLLDLHPGDAPTAVWTLPATATPTQAGLDITGPHIQGRPGGRFIYLSWGTVDGAGTFARFSRAKLMFDAVDPATLDAARRTGGLLARLKLSDARGNPLCAAVRPPLIDWSAGQVG</sequence>
<gene>
    <name evidence="1" type="ORF">CC117_14320</name>
</gene>
<dbReference type="InterPro" id="IPR046032">
    <property type="entry name" value="DUF5990"/>
</dbReference>
<evidence type="ECO:0000313" key="1">
    <source>
        <dbReference type="EMBL" id="OHV40323.1"/>
    </source>
</evidence>
<name>A0A1S1R047_9ACTN</name>
<reference evidence="2" key="1">
    <citation type="submission" date="2016-07" db="EMBL/GenBank/DDBJ databases">
        <title>Sequence Frankia sp. strain CcI1.17.</title>
        <authorList>
            <person name="Ghodhbane-Gtari F."/>
            <person name="Swanson E."/>
            <person name="Gueddou A."/>
            <person name="Morris K."/>
            <person name="Hezbri K."/>
            <person name="Ktari A."/>
            <person name="Nouioui I."/>
            <person name="Abebe-Akele F."/>
            <person name="Simpson S."/>
            <person name="Thomas K."/>
            <person name="Gtari M."/>
            <person name="Tisa L.S."/>
            <person name="Hurst S."/>
        </authorList>
    </citation>
    <scope>NUCLEOTIDE SEQUENCE [LARGE SCALE GENOMIC DNA]</scope>
    <source>
        <strain evidence="2">Cc1.17</strain>
    </source>
</reference>
<organism evidence="1 2">
    <name type="scientific">Parafrankia colletiae</name>
    <dbReference type="NCBI Taxonomy" id="573497"/>
    <lineage>
        <taxon>Bacteria</taxon>
        <taxon>Bacillati</taxon>
        <taxon>Actinomycetota</taxon>
        <taxon>Actinomycetes</taxon>
        <taxon>Frankiales</taxon>
        <taxon>Frankiaceae</taxon>
        <taxon>Parafrankia</taxon>
    </lineage>
</organism>
<dbReference type="RefSeq" id="WP_071083445.1">
    <property type="nucleotide sequence ID" value="NZ_MBLM01000080.1"/>
</dbReference>
<comment type="caution">
    <text evidence="1">The sequence shown here is derived from an EMBL/GenBank/DDBJ whole genome shotgun (WGS) entry which is preliminary data.</text>
</comment>
<dbReference type="AlphaFoldDB" id="A0A1S1R047"/>
<protein>
    <recommendedName>
        <fullName evidence="3">Monooxygenase</fullName>
    </recommendedName>
</protein>
<evidence type="ECO:0000313" key="2">
    <source>
        <dbReference type="Proteomes" id="UP000179627"/>
    </source>
</evidence>
<keyword evidence="2" id="KW-1185">Reference proteome</keyword>
<evidence type="ECO:0008006" key="3">
    <source>
        <dbReference type="Google" id="ProtNLM"/>
    </source>
</evidence>
<accession>A0A1S1R047</accession>
<dbReference type="Pfam" id="PF19452">
    <property type="entry name" value="DUF5990"/>
    <property type="match status" value="1"/>
</dbReference>
<dbReference type="EMBL" id="MBLM01000080">
    <property type="protein sequence ID" value="OHV40323.1"/>
    <property type="molecule type" value="Genomic_DNA"/>
</dbReference>